<feature type="domain" description="Beta-ketoacyl-[acyl-carrier-protein] synthase III N-terminal" evidence="4">
    <location>
        <begin position="115"/>
        <end position="193"/>
    </location>
</feature>
<organism evidence="5 6">
    <name type="scientific">Bacteroides uniformis</name>
    <dbReference type="NCBI Taxonomy" id="820"/>
    <lineage>
        <taxon>Bacteria</taxon>
        <taxon>Pseudomonadati</taxon>
        <taxon>Bacteroidota</taxon>
        <taxon>Bacteroidia</taxon>
        <taxon>Bacteroidales</taxon>
        <taxon>Bacteroidaceae</taxon>
        <taxon>Bacteroides</taxon>
    </lineage>
</organism>
<dbReference type="InterPro" id="IPR013751">
    <property type="entry name" value="ACP_syn_III_N"/>
</dbReference>
<dbReference type="RefSeq" id="WP_117866349.1">
    <property type="nucleotide sequence ID" value="NZ_QRZC01000021.1"/>
</dbReference>
<evidence type="ECO:0000313" key="5">
    <source>
        <dbReference type="EMBL" id="RGV40513.1"/>
    </source>
</evidence>
<evidence type="ECO:0000259" key="4">
    <source>
        <dbReference type="Pfam" id="PF08545"/>
    </source>
</evidence>
<dbReference type="PANTHER" id="PTHR34069:SF2">
    <property type="entry name" value="BETA-KETOACYL-[ACYL-CARRIER-PROTEIN] SYNTHASE III"/>
    <property type="match status" value="1"/>
</dbReference>
<feature type="domain" description="Beta-ketoacyl-[acyl-carrier-protein] synthase III C-terminal" evidence="3">
    <location>
        <begin position="254"/>
        <end position="342"/>
    </location>
</feature>
<proteinExistence type="predicted"/>
<gene>
    <name evidence="5" type="ORF">DWW14_14665</name>
</gene>
<name>A0A412XBD3_BACUN</name>
<reference evidence="5 6" key="1">
    <citation type="submission" date="2018-08" db="EMBL/GenBank/DDBJ databases">
        <title>A genome reference for cultivated species of the human gut microbiota.</title>
        <authorList>
            <person name="Zou Y."/>
            <person name="Xue W."/>
            <person name="Luo G."/>
        </authorList>
    </citation>
    <scope>NUCLEOTIDE SEQUENCE [LARGE SCALE GENOMIC DNA]</scope>
    <source>
        <strain evidence="5 6">AF14-42</strain>
    </source>
</reference>
<keyword evidence="1" id="KW-0808">Transferase</keyword>
<comment type="caution">
    <text evidence="5">The sequence shown here is derived from an EMBL/GenBank/DDBJ whole genome shotgun (WGS) entry which is preliminary data.</text>
</comment>
<dbReference type="Pfam" id="PF08541">
    <property type="entry name" value="ACP_syn_III_C"/>
    <property type="match status" value="1"/>
</dbReference>
<dbReference type="EMBL" id="QRZC01000021">
    <property type="protein sequence ID" value="RGV40513.1"/>
    <property type="molecule type" value="Genomic_DNA"/>
</dbReference>
<dbReference type="AlphaFoldDB" id="A0A412XBD3"/>
<evidence type="ECO:0000259" key="3">
    <source>
        <dbReference type="Pfam" id="PF08541"/>
    </source>
</evidence>
<dbReference type="CDD" id="cd00830">
    <property type="entry name" value="KAS_III"/>
    <property type="match status" value="1"/>
</dbReference>
<dbReference type="InterPro" id="IPR016039">
    <property type="entry name" value="Thiolase-like"/>
</dbReference>
<dbReference type="SUPFAM" id="SSF53901">
    <property type="entry name" value="Thiolase-like"/>
    <property type="match status" value="1"/>
</dbReference>
<protein>
    <submittedName>
        <fullName evidence="5">Ketoacyl-ACP synthase III</fullName>
    </submittedName>
</protein>
<dbReference type="Proteomes" id="UP000285343">
    <property type="component" value="Unassembled WGS sequence"/>
</dbReference>
<evidence type="ECO:0000256" key="2">
    <source>
        <dbReference type="ARBA" id="ARBA00023315"/>
    </source>
</evidence>
<evidence type="ECO:0000256" key="1">
    <source>
        <dbReference type="ARBA" id="ARBA00022679"/>
    </source>
</evidence>
<dbReference type="Gene3D" id="3.40.47.10">
    <property type="match status" value="1"/>
</dbReference>
<dbReference type="GO" id="GO:0004315">
    <property type="term" value="F:3-oxoacyl-[acyl-carrier-protein] synthase activity"/>
    <property type="evidence" value="ECO:0007669"/>
    <property type="project" value="InterPro"/>
</dbReference>
<dbReference type="InterPro" id="IPR013747">
    <property type="entry name" value="ACP_syn_III_C"/>
</dbReference>
<dbReference type="Pfam" id="PF08545">
    <property type="entry name" value="ACP_syn_III"/>
    <property type="match status" value="1"/>
</dbReference>
<accession>A0A412XBD3</accession>
<keyword evidence="2" id="KW-0012">Acyltransferase</keyword>
<sequence>MSFLNIKNVKVRGIAACVPSRIEENRDYTRLSHEEIEKYIQTTGVERRHCAIHDGSICTSDLCQKAAEKLIDELGWSKSDIGLLLFVSHTADYRLPATACVLQDKMGITKDCLAFDITLGCSGYLLGMGTAGSLLQNGTIKKALVMVGNTQSEYASYEDRSMYLLLGDAGTVTALEYSEEDYDEMNFNYLTDGSGRASVIVPDGGSRNPVNDKSFILEDYGDGIKRTRLQEKMDGAEVFSFAIHYVPKNFKDLCERINFDKEAVDYMLIHQANKFLCEKLRKKIGFPPEKCPYNIQEFGNTSGATIPLLMVTNLKKELESRPLTLCMTTIGVGFSLGSGCIKTNKIVCPDLLYL</sequence>
<dbReference type="GO" id="GO:0044550">
    <property type="term" value="P:secondary metabolite biosynthetic process"/>
    <property type="evidence" value="ECO:0007669"/>
    <property type="project" value="TreeGrafter"/>
</dbReference>
<dbReference type="PANTHER" id="PTHR34069">
    <property type="entry name" value="3-OXOACYL-[ACYL-CARRIER-PROTEIN] SYNTHASE 3"/>
    <property type="match status" value="1"/>
</dbReference>
<evidence type="ECO:0000313" key="6">
    <source>
        <dbReference type="Proteomes" id="UP000285343"/>
    </source>
</evidence>
<dbReference type="GO" id="GO:0006633">
    <property type="term" value="P:fatty acid biosynthetic process"/>
    <property type="evidence" value="ECO:0007669"/>
    <property type="project" value="InterPro"/>
</dbReference>